<feature type="transmembrane region" description="Helical" evidence="1">
    <location>
        <begin position="12"/>
        <end position="33"/>
    </location>
</feature>
<keyword evidence="1" id="KW-0812">Transmembrane</keyword>
<evidence type="ECO:0000313" key="2">
    <source>
        <dbReference type="EMBL" id="TKC03360.1"/>
    </source>
</evidence>
<name>A0A4U1CES2_9SPHI</name>
<evidence type="ECO:0000313" key="3">
    <source>
        <dbReference type="Proteomes" id="UP000310477"/>
    </source>
</evidence>
<dbReference type="Pfam" id="PF10825">
    <property type="entry name" value="DUF2752"/>
    <property type="match status" value="1"/>
</dbReference>
<keyword evidence="1" id="KW-1133">Transmembrane helix</keyword>
<organism evidence="2 3">
    <name type="scientific">Pedobacter cryotolerans</name>
    <dbReference type="NCBI Taxonomy" id="2571270"/>
    <lineage>
        <taxon>Bacteria</taxon>
        <taxon>Pseudomonadati</taxon>
        <taxon>Bacteroidota</taxon>
        <taxon>Sphingobacteriia</taxon>
        <taxon>Sphingobacteriales</taxon>
        <taxon>Sphingobacteriaceae</taxon>
        <taxon>Pedobacter</taxon>
    </lineage>
</organism>
<dbReference type="EMBL" id="SWBO01000001">
    <property type="protein sequence ID" value="TKC03360.1"/>
    <property type="molecule type" value="Genomic_DNA"/>
</dbReference>
<feature type="transmembrane region" description="Helical" evidence="1">
    <location>
        <begin position="82"/>
        <end position="102"/>
    </location>
</feature>
<protein>
    <submittedName>
        <fullName evidence="2">DUF2752 domain-containing protein</fullName>
    </submittedName>
</protein>
<keyword evidence="1" id="KW-0472">Membrane</keyword>
<reference evidence="2 3" key="1">
    <citation type="submission" date="2019-04" db="EMBL/GenBank/DDBJ databases">
        <title>Pedobacter sp. AR-2-6 sp. nov., isolated from Arctic soil.</title>
        <authorList>
            <person name="Dahal R.H."/>
            <person name="Kim D.-U."/>
        </authorList>
    </citation>
    <scope>NUCLEOTIDE SEQUENCE [LARGE SCALE GENOMIC DNA]</scope>
    <source>
        <strain evidence="2 3">AR-2-6</strain>
    </source>
</reference>
<dbReference type="OrthoDB" id="1264515at2"/>
<sequence>MLDRNKELINAVKICWIIISTFSIVIILIFTIVNPTLILNSTPTCTARINGGSCILCGSTRAFIAISNFEFRNAYEFNKISLLLYILLIINSLLFLKYVFFLKFKYKTT</sequence>
<dbReference type="Proteomes" id="UP000310477">
    <property type="component" value="Unassembled WGS sequence"/>
</dbReference>
<accession>A0A4U1CES2</accession>
<evidence type="ECO:0000256" key="1">
    <source>
        <dbReference type="SAM" id="Phobius"/>
    </source>
</evidence>
<dbReference type="InterPro" id="IPR021215">
    <property type="entry name" value="DUF2752"/>
</dbReference>
<comment type="caution">
    <text evidence="2">The sequence shown here is derived from an EMBL/GenBank/DDBJ whole genome shotgun (WGS) entry which is preliminary data.</text>
</comment>
<dbReference type="AlphaFoldDB" id="A0A4U1CES2"/>
<gene>
    <name evidence="2" type="ORF">FA045_01980</name>
</gene>
<keyword evidence="3" id="KW-1185">Reference proteome</keyword>
<proteinExistence type="predicted"/>